<dbReference type="GO" id="GO:0061630">
    <property type="term" value="F:ubiquitin protein ligase activity"/>
    <property type="evidence" value="ECO:0007669"/>
    <property type="project" value="UniProtKB-EC"/>
</dbReference>
<dbReference type="EMBL" id="CP119893">
    <property type="protein sequence ID" value="WFD26033.1"/>
    <property type="molecule type" value="Genomic_DNA"/>
</dbReference>
<dbReference type="GO" id="GO:0005778">
    <property type="term" value="C:peroxisomal membrane"/>
    <property type="evidence" value="ECO:0007669"/>
    <property type="project" value="UniProtKB-SubCell"/>
</dbReference>
<dbReference type="GO" id="GO:0016562">
    <property type="term" value="P:protein import into peroxisome matrix, receptor recycling"/>
    <property type="evidence" value="ECO:0007669"/>
    <property type="project" value="UniProtKB-ARBA"/>
</dbReference>
<evidence type="ECO:0000256" key="12">
    <source>
        <dbReference type="ARBA" id="ARBA00022833"/>
    </source>
</evidence>
<dbReference type="Proteomes" id="UP001213623">
    <property type="component" value="Chromosome 2"/>
</dbReference>
<dbReference type="InterPro" id="IPR025654">
    <property type="entry name" value="PEX2/10"/>
</dbReference>
<comment type="pathway">
    <text evidence="3">Protein modification; protein ubiquitination.</text>
</comment>
<evidence type="ECO:0000256" key="10">
    <source>
        <dbReference type="ARBA" id="ARBA00022771"/>
    </source>
</evidence>
<organism evidence="18 19">
    <name type="scientific">Malassezia nana</name>
    <dbReference type="NCBI Taxonomy" id="180528"/>
    <lineage>
        <taxon>Eukaryota</taxon>
        <taxon>Fungi</taxon>
        <taxon>Dikarya</taxon>
        <taxon>Basidiomycota</taxon>
        <taxon>Ustilaginomycotina</taxon>
        <taxon>Malasseziomycetes</taxon>
        <taxon>Malasseziales</taxon>
        <taxon>Malasseziaceae</taxon>
        <taxon>Malassezia</taxon>
    </lineage>
</organism>
<keyword evidence="10" id="KW-0863">Zinc-finger</keyword>
<evidence type="ECO:0000256" key="13">
    <source>
        <dbReference type="ARBA" id="ARBA00022927"/>
    </source>
</evidence>
<evidence type="ECO:0000256" key="11">
    <source>
        <dbReference type="ARBA" id="ARBA00022786"/>
    </source>
</evidence>
<dbReference type="InterPro" id="IPR006845">
    <property type="entry name" value="Pex_N"/>
</dbReference>
<evidence type="ECO:0000256" key="5">
    <source>
        <dbReference type="ARBA" id="ARBA00012483"/>
    </source>
</evidence>
<evidence type="ECO:0000256" key="4">
    <source>
        <dbReference type="ARBA" id="ARBA00008704"/>
    </source>
</evidence>
<evidence type="ECO:0000256" key="1">
    <source>
        <dbReference type="ARBA" id="ARBA00000900"/>
    </source>
</evidence>
<dbReference type="GO" id="GO:0016567">
    <property type="term" value="P:protein ubiquitination"/>
    <property type="evidence" value="ECO:0007669"/>
    <property type="project" value="UniProtKB-ARBA"/>
</dbReference>
<keyword evidence="8" id="KW-0812">Transmembrane</keyword>
<evidence type="ECO:0000256" key="14">
    <source>
        <dbReference type="ARBA" id="ARBA00022989"/>
    </source>
</evidence>
<evidence type="ECO:0000256" key="2">
    <source>
        <dbReference type="ARBA" id="ARBA00004585"/>
    </source>
</evidence>
<reference evidence="18" key="1">
    <citation type="submission" date="2023-03" db="EMBL/GenBank/DDBJ databases">
        <title>Mating type loci evolution in Malassezia.</title>
        <authorList>
            <person name="Coelho M.A."/>
        </authorList>
    </citation>
    <scope>NUCLEOTIDE SEQUENCE</scope>
    <source>
        <strain evidence="18">CBS 9557</strain>
    </source>
</reference>
<accession>A0AAF0J2U2</accession>
<keyword evidence="9" id="KW-0479">Metal-binding</keyword>
<keyword evidence="15" id="KW-0472">Membrane</keyword>
<evidence type="ECO:0000313" key="18">
    <source>
        <dbReference type="EMBL" id="WFD26033.1"/>
    </source>
</evidence>
<evidence type="ECO:0000256" key="6">
    <source>
        <dbReference type="ARBA" id="ARBA00022448"/>
    </source>
</evidence>
<evidence type="ECO:0000256" key="15">
    <source>
        <dbReference type="ARBA" id="ARBA00023136"/>
    </source>
</evidence>
<evidence type="ECO:0000256" key="9">
    <source>
        <dbReference type="ARBA" id="ARBA00022723"/>
    </source>
</evidence>
<comment type="subcellular location">
    <subcellularLocation>
        <location evidence="2">Peroxisome membrane</location>
        <topology evidence="2">Multi-pass membrane protein</topology>
    </subcellularLocation>
</comment>
<keyword evidence="14" id="KW-1133">Transmembrane helix</keyword>
<dbReference type="AlphaFoldDB" id="A0AAF0J2U2"/>
<feature type="domain" description="Pex N-terminal" evidence="17">
    <location>
        <begin position="40"/>
        <end position="113"/>
    </location>
</feature>
<dbReference type="GO" id="GO:0008270">
    <property type="term" value="F:zinc ion binding"/>
    <property type="evidence" value="ECO:0007669"/>
    <property type="project" value="UniProtKB-KW"/>
</dbReference>
<evidence type="ECO:0000256" key="7">
    <source>
        <dbReference type="ARBA" id="ARBA00022679"/>
    </source>
</evidence>
<comment type="similarity">
    <text evidence="4">Belongs to the pex2/pex10/pex12 family.</text>
</comment>
<dbReference type="PANTHER" id="PTHR23350">
    <property type="entry name" value="PEROXISOME ASSEMBLY PROTEIN 10"/>
    <property type="match status" value="1"/>
</dbReference>
<keyword evidence="13" id="KW-0653">Protein transport</keyword>
<dbReference type="PANTHER" id="PTHR23350:SF0">
    <property type="entry name" value="PEROXISOME BIOGENESIS FACTOR 10"/>
    <property type="match status" value="1"/>
</dbReference>
<gene>
    <name evidence="18" type="primary">PEX10</name>
    <name evidence="18" type="ORF">MNAN1_001008</name>
</gene>
<sequence>MLEKAGEIDLTPRPGTLRTWTENALQWLARHLPGSHVLTAPDGYVAYASAAQLALFYLWGRYYTLAHRLAGVDYIHASIQRPGSQPLSYEVLGVLLAVQLLVKLGMSLQSSWKKVHEAKQGPPTVEMSAASRPPQCIQLDQDFINPVDGQKQPLVDESLHAIPLAYPDPDISATPDRLGFTSMSSDADQQNYDVAQAAVRAKTTQMEAIAEEVLRLQ</sequence>
<dbReference type="Pfam" id="PF04757">
    <property type="entry name" value="Pex2_Pex12"/>
    <property type="match status" value="1"/>
</dbReference>
<dbReference type="EC" id="2.3.2.27" evidence="5"/>
<keyword evidence="6" id="KW-0813">Transport</keyword>
<name>A0AAF0J2U2_9BASI</name>
<protein>
    <recommendedName>
        <fullName evidence="5">RING-type E3 ubiquitin transferase</fullName>
        <ecNumber evidence="5">2.3.2.27</ecNumber>
    </recommendedName>
</protein>
<keyword evidence="12" id="KW-0862">Zinc</keyword>
<keyword evidence="11" id="KW-0833">Ubl conjugation pathway</keyword>
<evidence type="ECO:0000256" key="16">
    <source>
        <dbReference type="ARBA" id="ARBA00023140"/>
    </source>
</evidence>
<keyword evidence="7" id="KW-0808">Transferase</keyword>
<evidence type="ECO:0000256" key="3">
    <source>
        <dbReference type="ARBA" id="ARBA00004906"/>
    </source>
</evidence>
<keyword evidence="19" id="KW-1185">Reference proteome</keyword>
<comment type="catalytic activity">
    <reaction evidence="1">
        <text>S-ubiquitinyl-[E2 ubiquitin-conjugating enzyme]-L-cysteine + [acceptor protein]-L-lysine = [E2 ubiquitin-conjugating enzyme]-L-cysteine + N(6)-ubiquitinyl-[acceptor protein]-L-lysine.</text>
        <dbReference type="EC" id="2.3.2.27"/>
    </reaction>
</comment>
<keyword evidence="16" id="KW-0576">Peroxisome</keyword>
<evidence type="ECO:0000259" key="17">
    <source>
        <dbReference type="Pfam" id="PF04757"/>
    </source>
</evidence>
<evidence type="ECO:0000313" key="19">
    <source>
        <dbReference type="Proteomes" id="UP001213623"/>
    </source>
</evidence>
<evidence type="ECO:0000256" key="8">
    <source>
        <dbReference type="ARBA" id="ARBA00022692"/>
    </source>
</evidence>
<proteinExistence type="inferred from homology"/>